<gene>
    <name evidence="1" type="ORF">PACLA_8A047311</name>
</gene>
<dbReference type="AlphaFoldDB" id="A0A6S7HYK3"/>
<dbReference type="Proteomes" id="UP001152795">
    <property type="component" value="Unassembled WGS sequence"/>
</dbReference>
<organism evidence="1 2">
    <name type="scientific">Paramuricea clavata</name>
    <name type="common">Red gorgonian</name>
    <name type="synonym">Violescent sea-whip</name>
    <dbReference type="NCBI Taxonomy" id="317549"/>
    <lineage>
        <taxon>Eukaryota</taxon>
        <taxon>Metazoa</taxon>
        <taxon>Cnidaria</taxon>
        <taxon>Anthozoa</taxon>
        <taxon>Octocorallia</taxon>
        <taxon>Malacalcyonacea</taxon>
        <taxon>Plexauridae</taxon>
        <taxon>Paramuricea</taxon>
    </lineage>
</organism>
<proteinExistence type="predicted"/>
<name>A0A6S7HYK3_PARCT</name>
<keyword evidence="2" id="KW-1185">Reference proteome</keyword>
<dbReference type="OrthoDB" id="1918685at2759"/>
<dbReference type="EMBL" id="CACRXK020006158">
    <property type="protein sequence ID" value="CAB4008560.1"/>
    <property type="molecule type" value="Genomic_DNA"/>
</dbReference>
<protein>
    <submittedName>
        <fullName evidence="1">Uncharacterized protein</fullName>
    </submittedName>
</protein>
<comment type="caution">
    <text evidence="1">The sequence shown here is derived from an EMBL/GenBank/DDBJ whole genome shotgun (WGS) entry which is preliminary data.</text>
</comment>
<accession>A0A6S7HYK3</accession>
<evidence type="ECO:0000313" key="1">
    <source>
        <dbReference type="EMBL" id="CAB4008560.1"/>
    </source>
</evidence>
<sequence>MAAKRVRESIDYQQVNSFSSVVLYNGTKRSRKKGKLYEVERLIERRNKGRVVCSLKYLVLYEKSTSFKPSHLIIFKVKWSYSRPLTPSDDVLLESCREFSVGDVSCLKSASFSPIYLPMRLDVWRFVVHQRGKESNHRGHLMLEKNDVSRLKFLPNNWWYFLNENGEGKAVDFPIKVKPVLSWSPLTFELRKDKLGQAPRMSLEKLKLYILKRPCNVNNLI</sequence>
<reference evidence="1" key="1">
    <citation type="submission" date="2020-04" db="EMBL/GenBank/DDBJ databases">
        <authorList>
            <person name="Alioto T."/>
            <person name="Alioto T."/>
            <person name="Gomez Garrido J."/>
        </authorList>
    </citation>
    <scope>NUCLEOTIDE SEQUENCE</scope>
    <source>
        <strain evidence="1">A484AB</strain>
    </source>
</reference>
<evidence type="ECO:0000313" key="2">
    <source>
        <dbReference type="Proteomes" id="UP001152795"/>
    </source>
</evidence>